<feature type="repeat" description="WD" evidence="3">
    <location>
        <begin position="206"/>
        <end position="247"/>
    </location>
</feature>
<sequence>MSCDVWQQVLALDSRYSSVRPITKSNTELRQLYLRRRNQLTREKAALSVNEAFRHPNLSCSFQYAAETSVASFVAYRNIREQLLLSLYGPAKPHRCASPQLSLTKTRSYDESTKLPSLLNYSMTKSICDTSSDYLTPGRTETLGESYAFSGIEHIFDHHSGAVNRLSFANHDSSRLALASSDGTVSICRISPASGVFSIACVLPEYRVKQTEITDIAWSMTNEFLASTSLDGNICLWDVGEAKLAREYLSTELKLGPLLTCAFQPANNNIFAVGSVTGIIQMVNLSTGKTCVRGMDRIHVAARGSKTRLNSSVTELRGLLGTGCITTLAFEDATGNYLWVGTDRGIIQSYLCEPSTGFIIRSQRVDISSLNLSVIPTCPENGIKLNNLLYERPPSTRKTYFLSKADQSFKRWSSLKSRVRTHNAIDKLRRARTHNAIDKLRSNEGTSLAPSITSLSIYSWLSKEKSETYLLINAAGIGLLLLRLTLDSRNVILEQRFPVHHRSFNSVPKTLRLIHSCFAPLISFRSGACAASGSEDCNVYLYNVLRSRNADPATGNSSSHNKQTSTGVVTILQGHTAPVLDVAISWDENMLASADEKGSVIIWRRQEKSDTS</sequence>
<dbReference type="EMBL" id="QMKO01002122">
    <property type="protein sequence ID" value="RTG84691.1"/>
    <property type="molecule type" value="Genomic_DNA"/>
</dbReference>
<evidence type="ECO:0000256" key="1">
    <source>
        <dbReference type="ARBA" id="ARBA00022574"/>
    </source>
</evidence>
<dbReference type="Pfam" id="PF00400">
    <property type="entry name" value="WD40"/>
    <property type="match status" value="1"/>
</dbReference>
<protein>
    <recommendedName>
        <fullName evidence="4">Anaphase-promoting complex subunit 4-like WD40 domain-containing protein</fullName>
    </recommendedName>
</protein>
<reference evidence="5 6" key="1">
    <citation type="journal article" date="2019" name="PLoS Pathog.">
        <title>Genome sequence of the bovine parasite Schistosoma bovis Tanzania.</title>
        <authorList>
            <person name="Oey H."/>
            <person name="Zakrzewski M."/>
            <person name="Gobert G."/>
            <person name="Gravermann K."/>
            <person name="Stoye J."/>
            <person name="Jones M."/>
            <person name="Mcmanus D."/>
            <person name="Krause L."/>
        </authorList>
    </citation>
    <scope>NUCLEOTIDE SEQUENCE [LARGE SCALE GENOMIC DNA]</scope>
    <source>
        <strain evidence="5 6">TAN1997</strain>
    </source>
</reference>
<organism evidence="5 6">
    <name type="scientific">Schistosoma bovis</name>
    <name type="common">Blood fluke</name>
    <dbReference type="NCBI Taxonomy" id="6184"/>
    <lineage>
        <taxon>Eukaryota</taxon>
        <taxon>Metazoa</taxon>
        <taxon>Spiralia</taxon>
        <taxon>Lophotrochozoa</taxon>
        <taxon>Platyhelminthes</taxon>
        <taxon>Trematoda</taxon>
        <taxon>Digenea</taxon>
        <taxon>Strigeidida</taxon>
        <taxon>Schistosomatoidea</taxon>
        <taxon>Schistosomatidae</taxon>
        <taxon>Schistosoma</taxon>
    </lineage>
</organism>
<dbReference type="InterPro" id="IPR001680">
    <property type="entry name" value="WD40_rpt"/>
</dbReference>
<dbReference type="Pfam" id="PF12894">
    <property type="entry name" value="ANAPC4_WD40"/>
    <property type="match status" value="1"/>
</dbReference>
<feature type="domain" description="Anaphase-promoting complex subunit 4-like WD40" evidence="4">
    <location>
        <begin position="176"/>
        <end position="248"/>
    </location>
</feature>
<dbReference type="GO" id="GO:1990841">
    <property type="term" value="F:promoter-specific chromatin binding"/>
    <property type="evidence" value="ECO:0007669"/>
    <property type="project" value="TreeGrafter"/>
</dbReference>
<keyword evidence="1 3" id="KW-0853">WD repeat</keyword>
<dbReference type="Gene3D" id="2.130.10.10">
    <property type="entry name" value="YVTN repeat-like/Quinoprotein amine dehydrogenase"/>
    <property type="match status" value="2"/>
</dbReference>
<dbReference type="Proteomes" id="UP000290809">
    <property type="component" value="Unassembled WGS sequence"/>
</dbReference>
<dbReference type="GO" id="GO:0005634">
    <property type="term" value="C:nucleus"/>
    <property type="evidence" value="ECO:0007669"/>
    <property type="project" value="TreeGrafter"/>
</dbReference>
<evidence type="ECO:0000256" key="2">
    <source>
        <dbReference type="ARBA" id="ARBA00022737"/>
    </source>
</evidence>
<dbReference type="InterPro" id="IPR024977">
    <property type="entry name" value="Apc4-like_WD40_dom"/>
</dbReference>
<feature type="repeat" description="WD" evidence="3">
    <location>
        <begin position="572"/>
        <end position="612"/>
    </location>
</feature>
<dbReference type="InterPro" id="IPR019775">
    <property type="entry name" value="WD40_repeat_CS"/>
</dbReference>
<dbReference type="PROSITE" id="PS00678">
    <property type="entry name" value="WD_REPEATS_1"/>
    <property type="match status" value="1"/>
</dbReference>
<dbReference type="InterPro" id="IPR015943">
    <property type="entry name" value="WD40/YVTN_repeat-like_dom_sf"/>
</dbReference>
<keyword evidence="6" id="KW-1185">Reference proteome</keyword>
<evidence type="ECO:0000256" key="3">
    <source>
        <dbReference type="PROSITE-ProRule" id="PRU00221"/>
    </source>
</evidence>
<dbReference type="InterPro" id="IPR051350">
    <property type="entry name" value="WD_repeat-ST_regulator"/>
</dbReference>
<dbReference type="PROSITE" id="PS50082">
    <property type="entry name" value="WD_REPEATS_2"/>
    <property type="match status" value="2"/>
</dbReference>
<dbReference type="SMART" id="SM00320">
    <property type="entry name" value="WD40"/>
    <property type="match status" value="5"/>
</dbReference>
<evidence type="ECO:0000313" key="6">
    <source>
        <dbReference type="Proteomes" id="UP000290809"/>
    </source>
</evidence>
<dbReference type="PANTHER" id="PTHR22838:SF4">
    <property type="entry name" value="WD REPEAT-CONTAINING PROTEIN 13"/>
    <property type="match status" value="1"/>
</dbReference>
<dbReference type="AlphaFoldDB" id="A0A430QAG1"/>
<gene>
    <name evidence="5" type="ORF">DC041_0010716</name>
</gene>
<comment type="caution">
    <text evidence="5">The sequence shown here is derived from an EMBL/GenBank/DDBJ whole genome shotgun (WGS) entry which is preliminary data.</text>
</comment>
<dbReference type="PROSITE" id="PS50294">
    <property type="entry name" value="WD_REPEATS_REGION"/>
    <property type="match status" value="2"/>
</dbReference>
<dbReference type="SUPFAM" id="SSF50978">
    <property type="entry name" value="WD40 repeat-like"/>
    <property type="match status" value="1"/>
</dbReference>
<evidence type="ECO:0000259" key="4">
    <source>
        <dbReference type="Pfam" id="PF12894"/>
    </source>
</evidence>
<dbReference type="PANTHER" id="PTHR22838">
    <property type="entry name" value="WD REPEAT PROTEIN 26-RELATED"/>
    <property type="match status" value="1"/>
</dbReference>
<keyword evidence="2" id="KW-0677">Repeat</keyword>
<evidence type="ECO:0000313" key="5">
    <source>
        <dbReference type="EMBL" id="RTG84691.1"/>
    </source>
</evidence>
<dbReference type="InterPro" id="IPR036322">
    <property type="entry name" value="WD40_repeat_dom_sf"/>
</dbReference>
<accession>A0A430QAG1</accession>
<name>A0A430QAG1_SCHBO</name>
<proteinExistence type="predicted"/>
<dbReference type="STRING" id="6184.A0A430QAG1"/>